<accession>A0A7S4CFW0</accession>
<keyword evidence="6 13" id="KW-0812">Transmembrane</keyword>
<evidence type="ECO:0000256" key="8">
    <source>
        <dbReference type="ARBA" id="ARBA00023098"/>
    </source>
</evidence>
<evidence type="ECO:0000256" key="7">
    <source>
        <dbReference type="ARBA" id="ARBA00022989"/>
    </source>
</evidence>
<feature type="transmembrane region" description="Helical" evidence="13">
    <location>
        <begin position="125"/>
        <end position="143"/>
    </location>
</feature>
<comment type="similarity">
    <text evidence="2">Belongs to the GPC1 family.</text>
</comment>
<evidence type="ECO:0000256" key="13">
    <source>
        <dbReference type="SAM" id="Phobius"/>
    </source>
</evidence>
<sequence length="195" mass="22356">MASLYIHMSPAVMSWTFRWYTDRILQAYGGERFSLPGLTEEVAASVTVFDIVLPGAMVYLAWMVPYTLWLLICGIHHSPTTTGKETSWNDLCTQKKSPLPMLLCLGRQDPAELVADRLRALQYNLTQFAFSAVAMSLSALMWHSFTLHTAFLLCIILYAIYVGSAKIHRSMMRWYLRPFGVLEEVKRRALEQKRE</sequence>
<keyword evidence="7 13" id="KW-1133">Transmembrane helix</keyword>
<comment type="subcellular location">
    <subcellularLocation>
        <location evidence="1">Membrane</location>
        <topology evidence="1">Multi-pass membrane protein</topology>
    </subcellularLocation>
</comment>
<feature type="transmembrane region" description="Helical" evidence="13">
    <location>
        <begin position="149"/>
        <end position="167"/>
    </location>
</feature>
<evidence type="ECO:0000256" key="12">
    <source>
        <dbReference type="ARBA" id="ARBA00023315"/>
    </source>
</evidence>
<keyword evidence="8" id="KW-0443">Lipid metabolism</keyword>
<evidence type="ECO:0000256" key="10">
    <source>
        <dbReference type="ARBA" id="ARBA00023209"/>
    </source>
</evidence>
<evidence type="ECO:0000256" key="5">
    <source>
        <dbReference type="ARBA" id="ARBA00022679"/>
    </source>
</evidence>
<dbReference type="EMBL" id="HBJA01022040">
    <property type="protein sequence ID" value="CAE0795906.1"/>
    <property type="molecule type" value="Transcribed_RNA"/>
</dbReference>
<keyword evidence="12" id="KW-0012">Acyltransferase</keyword>
<evidence type="ECO:0000256" key="9">
    <source>
        <dbReference type="ARBA" id="ARBA00023136"/>
    </source>
</evidence>
<keyword evidence="11" id="KW-1208">Phospholipid metabolism</keyword>
<reference evidence="14" key="1">
    <citation type="submission" date="2021-01" db="EMBL/GenBank/DDBJ databases">
        <authorList>
            <person name="Corre E."/>
            <person name="Pelletier E."/>
            <person name="Niang G."/>
            <person name="Scheremetjew M."/>
            <person name="Finn R."/>
            <person name="Kale V."/>
            <person name="Holt S."/>
            <person name="Cochrane G."/>
            <person name="Meng A."/>
            <person name="Brown T."/>
            <person name="Cohen L."/>
        </authorList>
    </citation>
    <scope>NUCLEOTIDE SEQUENCE</scope>
    <source>
        <strain evidence="14">CCMP1594</strain>
    </source>
</reference>
<dbReference type="AlphaFoldDB" id="A0A7S4CFW0"/>
<dbReference type="PANTHER" id="PTHR31201:SF1">
    <property type="entry name" value="GLYCEROPHOSPHOCHOLINE ACYLTRANSFERASE 1"/>
    <property type="match status" value="1"/>
</dbReference>
<dbReference type="InterPro" id="IPR021261">
    <property type="entry name" value="GPCAT"/>
</dbReference>
<keyword evidence="10" id="KW-0594">Phospholipid biosynthesis</keyword>
<evidence type="ECO:0000256" key="4">
    <source>
        <dbReference type="ARBA" id="ARBA00022516"/>
    </source>
</evidence>
<dbReference type="PANTHER" id="PTHR31201">
    <property type="entry name" value="OS01G0585100 PROTEIN"/>
    <property type="match status" value="1"/>
</dbReference>
<evidence type="ECO:0000313" key="14">
    <source>
        <dbReference type="EMBL" id="CAE0795906.1"/>
    </source>
</evidence>
<evidence type="ECO:0000256" key="2">
    <source>
        <dbReference type="ARBA" id="ARBA00006675"/>
    </source>
</evidence>
<dbReference type="GO" id="GO:0016746">
    <property type="term" value="F:acyltransferase activity"/>
    <property type="evidence" value="ECO:0007669"/>
    <property type="project" value="UniProtKB-KW"/>
</dbReference>
<keyword evidence="4" id="KW-0444">Lipid biosynthesis</keyword>
<evidence type="ECO:0000256" key="11">
    <source>
        <dbReference type="ARBA" id="ARBA00023264"/>
    </source>
</evidence>
<evidence type="ECO:0000256" key="3">
    <source>
        <dbReference type="ARBA" id="ARBA00019082"/>
    </source>
</evidence>
<evidence type="ECO:0000256" key="1">
    <source>
        <dbReference type="ARBA" id="ARBA00004141"/>
    </source>
</evidence>
<dbReference type="GO" id="GO:0006656">
    <property type="term" value="P:phosphatidylcholine biosynthetic process"/>
    <property type="evidence" value="ECO:0007669"/>
    <property type="project" value="TreeGrafter"/>
</dbReference>
<organism evidence="14">
    <name type="scientific">Eutreptiella gymnastica</name>
    <dbReference type="NCBI Taxonomy" id="73025"/>
    <lineage>
        <taxon>Eukaryota</taxon>
        <taxon>Discoba</taxon>
        <taxon>Euglenozoa</taxon>
        <taxon>Euglenida</taxon>
        <taxon>Spirocuta</taxon>
        <taxon>Euglenophyceae</taxon>
        <taxon>Eutreptiales</taxon>
        <taxon>Eutreptiaceae</taxon>
        <taxon>Eutreptiella</taxon>
    </lineage>
</organism>
<keyword evidence="5" id="KW-0808">Transferase</keyword>
<evidence type="ECO:0000256" key="6">
    <source>
        <dbReference type="ARBA" id="ARBA00022692"/>
    </source>
</evidence>
<gene>
    <name evidence="14" type="ORF">EGYM00163_LOCUS7025</name>
</gene>
<feature type="transmembrane region" description="Helical" evidence="13">
    <location>
        <begin position="42"/>
        <end position="62"/>
    </location>
</feature>
<name>A0A7S4CFW0_9EUGL</name>
<keyword evidence="9 13" id="KW-0472">Membrane</keyword>
<dbReference type="GO" id="GO:0016020">
    <property type="term" value="C:membrane"/>
    <property type="evidence" value="ECO:0007669"/>
    <property type="project" value="UniProtKB-SubCell"/>
</dbReference>
<proteinExistence type="inferred from homology"/>
<protein>
    <recommendedName>
        <fullName evidence="3">Glycerophosphocholine acyltransferase 1</fullName>
    </recommendedName>
</protein>